<sequence>MTNFNTTPFFSVVIPLYNKEKYILSTIASVTNQSFKDFEIIIVDDGSTDRSKSIISKIKDSRIKIITQQNLGAPNARNNGIAKAKAKYIALLDADDTWYHNHLLELKKQIEIYPNAGLYCNNYDIYYSETVKKNAQFNFNFDDKCLVVDDYFKASIINSVAWTSAVAFEKEKFISIGGFDTTLKTAQDIDLWIRFALLYKVIFNPTITMSYKFHVDDSLSKNEESYNQIRLDSFKKYKKEEANNPSLKLYLDINRYALAIRCKLNHQLELFETVKKDIDYANLNLKQKILISLPKQLLILAKNTQNFLKKRKLYVTAYK</sequence>
<dbReference type="InterPro" id="IPR050834">
    <property type="entry name" value="Glycosyltransf_2"/>
</dbReference>
<dbReference type="SUPFAM" id="SSF53448">
    <property type="entry name" value="Nucleotide-diphospho-sugar transferases"/>
    <property type="match status" value="1"/>
</dbReference>
<dbReference type="RefSeq" id="WP_105473691.1">
    <property type="nucleotide sequence ID" value="NZ_PVEO01000005.1"/>
</dbReference>
<dbReference type="Gene3D" id="3.90.550.10">
    <property type="entry name" value="Spore Coat Polysaccharide Biosynthesis Protein SpsA, Chain A"/>
    <property type="match status" value="1"/>
</dbReference>
<protein>
    <submittedName>
        <fullName evidence="2">Glycosyltransferase involved in cell wall biosynthesis</fullName>
    </submittedName>
</protein>
<dbReference type="Pfam" id="PF00535">
    <property type="entry name" value="Glycos_transf_2"/>
    <property type="match status" value="1"/>
</dbReference>
<keyword evidence="2" id="KW-0808">Transferase</keyword>
<dbReference type="EMBL" id="PVEO01000005">
    <property type="protein sequence ID" value="PQV48203.1"/>
    <property type="molecule type" value="Genomic_DNA"/>
</dbReference>
<evidence type="ECO:0000313" key="2">
    <source>
        <dbReference type="EMBL" id="PQV48203.1"/>
    </source>
</evidence>
<accession>A0A362X2U9</accession>
<dbReference type="GO" id="GO:0016740">
    <property type="term" value="F:transferase activity"/>
    <property type="evidence" value="ECO:0007669"/>
    <property type="project" value="UniProtKB-KW"/>
</dbReference>
<dbReference type="InterPro" id="IPR029044">
    <property type="entry name" value="Nucleotide-diphossugar_trans"/>
</dbReference>
<dbReference type="InterPro" id="IPR001173">
    <property type="entry name" value="Glyco_trans_2-like"/>
</dbReference>
<name>A0A362X2U9_9FLAO</name>
<evidence type="ECO:0000259" key="1">
    <source>
        <dbReference type="Pfam" id="PF00535"/>
    </source>
</evidence>
<feature type="domain" description="Glycosyltransferase 2-like" evidence="1">
    <location>
        <begin position="11"/>
        <end position="138"/>
    </location>
</feature>
<dbReference type="AlphaFoldDB" id="A0A362X2U9"/>
<proteinExistence type="predicted"/>
<evidence type="ECO:0000313" key="3">
    <source>
        <dbReference type="Proteomes" id="UP000251545"/>
    </source>
</evidence>
<dbReference type="PANTHER" id="PTHR43685">
    <property type="entry name" value="GLYCOSYLTRANSFERASE"/>
    <property type="match status" value="1"/>
</dbReference>
<organism evidence="2 3">
    <name type="scientific">Jejuia pallidilutea</name>
    <dbReference type="NCBI Taxonomy" id="504487"/>
    <lineage>
        <taxon>Bacteria</taxon>
        <taxon>Pseudomonadati</taxon>
        <taxon>Bacteroidota</taxon>
        <taxon>Flavobacteriia</taxon>
        <taxon>Flavobacteriales</taxon>
        <taxon>Flavobacteriaceae</taxon>
        <taxon>Jejuia</taxon>
    </lineage>
</organism>
<comment type="caution">
    <text evidence="2">The sequence shown here is derived from an EMBL/GenBank/DDBJ whole genome shotgun (WGS) entry which is preliminary data.</text>
</comment>
<dbReference type="Proteomes" id="UP000251545">
    <property type="component" value="Unassembled WGS sequence"/>
</dbReference>
<dbReference type="PANTHER" id="PTHR43685:SF2">
    <property type="entry name" value="GLYCOSYLTRANSFERASE 2-LIKE DOMAIN-CONTAINING PROTEIN"/>
    <property type="match status" value="1"/>
</dbReference>
<reference evidence="2 3" key="1">
    <citation type="submission" date="2018-02" db="EMBL/GenBank/DDBJ databases">
        <title>Genomic Encyclopedia of Archaeal and Bacterial Type Strains, Phase II (KMG-II): from individual species to whole genera.</title>
        <authorList>
            <person name="Goeker M."/>
        </authorList>
    </citation>
    <scope>NUCLEOTIDE SEQUENCE [LARGE SCALE GENOMIC DNA]</scope>
    <source>
        <strain evidence="2 3">DSM 21165</strain>
    </source>
</reference>
<gene>
    <name evidence="2" type="ORF">CLV33_10550</name>
</gene>